<dbReference type="Pfam" id="PF07173">
    <property type="entry name" value="GRDP-like"/>
    <property type="match status" value="1"/>
</dbReference>
<dbReference type="PANTHER" id="PTHR34365:SF7">
    <property type="entry name" value="GLYCINE-RICH DOMAIN-CONTAINING PROTEIN 1"/>
    <property type="match status" value="1"/>
</dbReference>
<evidence type="ECO:0000313" key="3">
    <source>
        <dbReference type="EMBL" id="CAH2061491.1"/>
    </source>
</evidence>
<dbReference type="InterPro" id="IPR009836">
    <property type="entry name" value="GRDP-like"/>
</dbReference>
<evidence type="ECO:0008006" key="5">
    <source>
        <dbReference type="Google" id="ProtNLM"/>
    </source>
</evidence>
<dbReference type="InterPro" id="IPR057458">
    <property type="entry name" value="GRDP_C2"/>
</dbReference>
<evidence type="ECO:0000313" key="4">
    <source>
        <dbReference type="Proteomes" id="UP000836841"/>
    </source>
</evidence>
<feature type="non-terminal residue" evidence="3">
    <location>
        <position position="844"/>
    </location>
</feature>
<gene>
    <name evidence="3" type="ORF">TAV2_LOCUS14056</name>
</gene>
<feature type="domain" description="GRDP C2" evidence="1">
    <location>
        <begin position="333"/>
        <end position="468"/>
    </location>
</feature>
<dbReference type="Proteomes" id="UP000836841">
    <property type="component" value="Chromosome 4"/>
</dbReference>
<dbReference type="PANTHER" id="PTHR34365">
    <property type="entry name" value="ENOLASE (DUF1399)"/>
    <property type="match status" value="1"/>
</dbReference>
<dbReference type="AlphaFoldDB" id="A0AAU9SAY4"/>
<dbReference type="Pfam" id="PF25334">
    <property type="entry name" value="C2_GRDP"/>
    <property type="match status" value="1"/>
</dbReference>
<keyword evidence="4" id="KW-1185">Reference proteome</keyword>
<sequence length="844" mass="92214">ESKVEVFMDKEKDHEAEWLQAQKIETSVDLLAAAKQQLQFLATVDRNRYLYEGPALDRAIYRYNACWLPLLAQNSSESSVSEGSLVPPLDCEWIWHCHRLNPVRYKSDCEQFYGRVLDNSGVVSSVNGNCRSKTEDLWRKLYPEEPYELDLNRLDFSEKTSALEKCTKYDLVLAVKRQSPFYHQVSRSHVSNDVFLQEAVARYKGFLYLIKKNRERSLKRFCVPTYDVDLIWHTHQLHPVSYCNDMEKLIGKVLEHDDTDSDRGKGKKLDNGFSNTTAQWEETFGTRYWKAGAMYRGSTPAPVTTSPFASDVLSKEPNEKEESQNLIQYSPEVDVVEVLLEIIEVRNLPDGHKGKLSVLISKTQPDSLFHAELKLTILSEFGEKQVASFQCEPTGELRFQLISSSPSKIPVSREPKKSLGFASLSLSEFLFPVITQLSVEKWLELTPTKGVQADSKPISLRVAVSFTPPTRGPSVYNMVQSRPSWKGSWLLPIIRKSRRAKSSTRVVDETQEEVITLQMSDRGATLKGDGTAQRQVIGVLDSGETRVLAEYNGSFWTLLDSKWSLKQTNGDKPMFELLGTRVVKIFSGRKLDYEPKHCANRRIDQEFMTLVEFSKQHPYGKAVGLLDLKFGSIEASAKENWMVLPGILSAFILNSVSKNGGFNATTKVMKEESKKTKLVVSTVENKVKANATNGESPAAIKAPEKGGGGCGGECGNMVKAAIASGCGSGCSGECGDMMKVANASGCGSGCSGECGDMMKAAANASGCGSGCSGECGDMMKAAAPNASGCGSGCSGECGDMMKAVSSSGCGGGCSGECGDMMKAEKASGCGGGCSGECGNMVKAA</sequence>
<evidence type="ECO:0000259" key="2">
    <source>
        <dbReference type="Pfam" id="PF25335"/>
    </source>
</evidence>
<proteinExistence type="predicted"/>
<dbReference type="Pfam" id="PF25335">
    <property type="entry name" value="GRDP_C"/>
    <property type="match status" value="1"/>
</dbReference>
<reference evidence="3 4" key="1">
    <citation type="submission" date="2022-03" db="EMBL/GenBank/DDBJ databases">
        <authorList>
            <person name="Nunn A."/>
            <person name="Chopra R."/>
            <person name="Nunn A."/>
            <person name="Contreras Garrido A."/>
        </authorList>
    </citation>
    <scope>NUCLEOTIDE SEQUENCE [LARGE SCALE GENOMIC DNA]</scope>
</reference>
<dbReference type="EMBL" id="OU466860">
    <property type="protein sequence ID" value="CAH2061491.1"/>
    <property type="molecule type" value="Genomic_DNA"/>
</dbReference>
<evidence type="ECO:0000259" key="1">
    <source>
        <dbReference type="Pfam" id="PF25334"/>
    </source>
</evidence>
<organism evidence="3 4">
    <name type="scientific">Thlaspi arvense</name>
    <name type="common">Field penny-cress</name>
    <dbReference type="NCBI Taxonomy" id="13288"/>
    <lineage>
        <taxon>Eukaryota</taxon>
        <taxon>Viridiplantae</taxon>
        <taxon>Streptophyta</taxon>
        <taxon>Embryophyta</taxon>
        <taxon>Tracheophyta</taxon>
        <taxon>Spermatophyta</taxon>
        <taxon>Magnoliopsida</taxon>
        <taxon>eudicotyledons</taxon>
        <taxon>Gunneridae</taxon>
        <taxon>Pentapetalae</taxon>
        <taxon>rosids</taxon>
        <taxon>malvids</taxon>
        <taxon>Brassicales</taxon>
        <taxon>Brassicaceae</taxon>
        <taxon>Thlaspideae</taxon>
        <taxon>Thlaspi</taxon>
    </lineage>
</organism>
<accession>A0AAU9SAY4</accession>
<feature type="domain" description="GRPD C-terminal" evidence="2">
    <location>
        <begin position="506"/>
        <end position="634"/>
    </location>
</feature>
<dbReference type="InterPro" id="IPR057518">
    <property type="entry name" value="GRDP_C"/>
</dbReference>
<name>A0AAU9SAY4_THLAR</name>
<protein>
    <recommendedName>
        <fullName evidence="5">Glycine-rich domain-containing protein 1</fullName>
    </recommendedName>
</protein>